<feature type="domain" description="Fe-containing alcohol dehydrogenase-like C-terminal" evidence="3">
    <location>
        <begin position="185"/>
        <end position="352"/>
    </location>
</feature>
<protein>
    <submittedName>
        <fullName evidence="4">Iron-containing alcohol dehydrogenase</fullName>
    </submittedName>
</protein>
<dbReference type="InterPro" id="IPR001670">
    <property type="entry name" value="ADH_Fe/GldA"/>
</dbReference>
<dbReference type="EMBL" id="CP000680">
    <property type="protein sequence ID" value="ABP85819.1"/>
    <property type="molecule type" value="Genomic_DNA"/>
</dbReference>
<dbReference type="InterPro" id="IPR044731">
    <property type="entry name" value="BDH-like"/>
</dbReference>
<dbReference type="PANTHER" id="PTHR43633:SF1">
    <property type="entry name" value="ALCOHOL DEHYDROGENASE YQHD"/>
    <property type="match status" value="1"/>
</dbReference>
<dbReference type="PANTHER" id="PTHR43633">
    <property type="entry name" value="ALCOHOL DEHYDROGENASE YQHD"/>
    <property type="match status" value="1"/>
</dbReference>
<dbReference type="KEGG" id="pmy:Pmen_3065"/>
<evidence type="ECO:0000256" key="1">
    <source>
        <dbReference type="ARBA" id="ARBA00023002"/>
    </source>
</evidence>
<sequence>MRNFSVYNPTRLHFGSGQLSRLSEEIPPGSRVFALHGGAGILQSGLWEEVQRSLPDVSLSRFGAVEANPQYDTLLRAVSQASKERCDFILSIGGDALIHAGKFLAAALCHPGAPLQLLCGAPIRAALPLGCVLSLPLGSALGNTQGLVSHAERQQKLPFASPLLHPRFAILDTRPHLDWPARQLAQATVEAFDHALSHYLPATPADPLQARYAESLLLTLIETGPAAQANPDAEDARASLLWCVLQTRQGPLGYGMPRDRSARLIGQQLGALYHLTAAQSLALILPALLGEYREIRRDRLLQYAERVWQLRDGSAAQRMDDAIAATAELFGRLGLATRLSEHGLDAEVVPEVLAQLQRHGLVGAGDQSELDLDLCERVLLRAL</sequence>
<dbReference type="Gene3D" id="1.20.1090.10">
    <property type="entry name" value="Dehydroquinate synthase-like - alpha domain"/>
    <property type="match status" value="1"/>
</dbReference>
<reference evidence="4" key="1">
    <citation type="submission" date="2007-04" db="EMBL/GenBank/DDBJ databases">
        <title>Complete sequence of Pseudomonas mendocina ymp.</title>
        <authorList>
            <consortium name="US DOE Joint Genome Institute"/>
            <person name="Copeland A."/>
            <person name="Lucas S."/>
            <person name="Lapidus A."/>
            <person name="Barry K."/>
            <person name="Glavina del Rio T."/>
            <person name="Dalin E."/>
            <person name="Tice H."/>
            <person name="Pitluck S."/>
            <person name="Kiss H."/>
            <person name="Brettin T."/>
            <person name="Detter J.C."/>
            <person name="Bruce D."/>
            <person name="Han C."/>
            <person name="Schmutz J."/>
            <person name="Larimer F."/>
            <person name="Land M."/>
            <person name="Hauser L."/>
            <person name="Kyrpides N."/>
            <person name="Mikhailova N."/>
            <person name="Hersman L."/>
            <person name="Dubois J."/>
            <person name="Maurice P."/>
            <person name="Richardson P."/>
        </authorList>
    </citation>
    <scope>NUCLEOTIDE SEQUENCE [LARGE SCALE GENOMIC DNA]</scope>
    <source>
        <strain evidence="4">Ymp</strain>
    </source>
</reference>
<dbReference type="GO" id="GO:1990362">
    <property type="term" value="F:butanol dehydrogenase (NAD+) activity"/>
    <property type="evidence" value="ECO:0007669"/>
    <property type="project" value="InterPro"/>
</dbReference>
<name>A4XWV3_ECTM1</name>
<dbReference type="AlphaFoldDB" id="A4XWV3"/>
<feature type="domain" description="Alcohol dehydrogenase iron-type/glycerol dehydrogenase GldA" evidence="2">
    <location>
        <begin position="9"/>
        <end position="173"/>
    </location>
</feature>
<evidence type="ECO:0000259" key="3">
    <source>
        <dbReference type="Pfam" id="PF25137"/>
    </source>
</evidence>
<dbReference type="SUPFAM" id="SSF56796">
    <property type="entry name" value="Dehydroquinate synthase-like"/>
    <property type="match status" value="1"/>
</dbReference>
<organism evidence="4">
    <name type="scientific">Ectopseudomonas mendocina (strain ymp)</name>
    <name type="common">Pseudomonas mendocina</name>
    <dbReference type="NCBI Taxonomy" id="399739"/>
    <lineage>
        <taxon>Bacteria</taxon>
        <taxon>Pseudomonadati</taxon>
        <taxon>Pseudomonadota</taxon>
        <taxon>Gammaproteobacteria</taxon>
        <taxon>Pseudomonadales</taxon>
        <taxon>Pseudomonadaceae</taxon>
        <taxon>Ectopseudomonas</taxon>
    </lineage>
</organism>
<dbReference type="Pfam" id="PF00465">
    <property type="entry name" value="Fe-ADH"/>
    <property type="match status" value="1"/>
</dbReference>
<keyword evidence="1" id="KW-0560">Oxidoreductase</keyword>
<dbReference type="InterPro" id="IPR056798">
    <property type="entry name" value="ADH_Fe_C"/>
</dbReference>
<dbReference type="OrthoDB" id="9815791at2"/>
<accession>A4XWV3</accession>
<dbReference type="Pfam" id="PF25137">
    <property type="entry name" value="ADH_Fe_C"/>
    <property type="match status" value="1"/>
</dbReference>
<dbReference type="eggNOG" id="COG1979">
    <property type="taxonomic scope" value="Bacteria"/>
</dbReference>
<dbReference type="Gene3D" id="3.40.50.1970">
    <property type="match status" value="1"/>
</dbReference>
<dbReference type="CDD" id="cd08187">
    <property type="entry name" value="BDH"/>
    <property type="match status" value="1"/>
</dbReference>
<evidence type="ECO:0000313" key="4">
    <source>
        <dbReference type="EMBL" id="ABP85819.1"/>
    </source>
</evidence>
<gene>
    <name evidence="4" type="ordered locus">Pmen_3065</name>
</gene>
<proteinExistence type="predicted"/>
<dbReference type="STRING" id="399739.Pmen_3065"/>
<dbReference type="HOGENOM" id="CLU_007207_0_4_6"/>
<dbReference type="GO" id="GO:0005829">
    <property type="term" value="C:cytosol"/>
    <property type="evidence" value="ECO:0007669"/>
    <property type="project" value="TreeGrafter"/>
</dbReference>
<evidence type="ECO:0000259" key="2">
    <source>
        <dbReference type="Pfam" id="PF00465"/>
    </source>
</evidence>
<dbReference type="GO" id="GO:1990002">
    <property type="term" value="F:methylglyoxal reductase (NADPH) (acetol producing) activity"/>
    <property type="evidence" value="ECO:0007669"/>
    <property type="project" value="TreeGrafter"/>
</dbReference>
<dbReference type="GO" id="GO:0008106">
    <property type="term" value="F:alcohol dehydrogenase (NADP+) activity"/>
    <property type="evidence" value="ECO:0007669"/>
    <property type="project" value="TreeGrafter"/>
</dbReference>
<dbReference type="PATRIC" id="fig|399739.8.peg.3111"/>
<dbReference type="GO" id="GO:0046872">
    <property type="term" value="F:metal ion binding"/>
    <property type="evidence" value="ECO:0007669"/>
    <property type="project" value="InterPro"/>
</dbReference>